<feature type="transmembrane region" description="Helical" evidence="2">
    <location>
        <begin position="201"/>
        <end position="221"/>
    </location>
</feature>
<evidence type="ECO:0000313" key="3">
    <source>
        <dbReference type="EMBL" id="TYL54368.1"/>
    </source>
</evidence>
<keyword evidence="2" id="KW-1133">Transmembrane helix</keyword>
<evidence type="ECO:0000313" key="4">
    <source>
        <dbReference type="Proteomes" id="UP000325243"/>
    </source>
</evidence>
<keyword evidence="2" id="KW-0472">Membrane</keyword>
<sequence>MAHADATTERTPIGRVLGLALALAAVLAVIVLAFSWPSVTAEPKDLPIAITGPAQAVSAAEDAVDQQSPGAIAFKEVDDRAAAVDAIETREAYGAIVLGQEPEVLTSSASSLAVAQLLGNVAGQLEEGVNAQAAAAAAAAGAPSAPPHIEVPVTDVVPLAESDPRGTGLTAALFPLVLGGMIGGIAISLVVIGAMRRVTAVLVYSAVGGLALAAILQGWFGALQGDYWLNSAGIALALTAIAAPITGFVALIGRAGIAVGPIVMLLFANPISAAAIPKEFLPVPWGEVGQWFPPGAAATLMRELSYFPAADTTFPWLVLTAWAVGGILLSVLGHFRTAGGAEPDAEAAHADESGDGAELRQDPRVPA</sequence>
<feature type="region of interest" description="Disordered" evidence="1">
    <location>
        <begin position="343"/>
        <end position="367"/>
    </location>
</feature>
<accession>A0A5S4V8K3</accession>
<protein>
    <recommendedName>
        <fullName evidence="5">ABC transporter permease</fullName>
    </recommendedName>
</protein>
<evidence type="ECO:0008006" key="5">
    <source>
        <dbReference type="Google" id="ProtNLM"/>
    </source>
</evidence>
<feature type="transmembrane region" description="Helical" evidence="2">
    <location>
        <begin position="258"/>
        <end position="276"/>
    </location>
</feature>
<comment type="caution">
    <text evidence="3">The sequence shown here is derived from an EMBL/GenBank/DDBJ whole genome shotgun (WGS) entry which is preliminary data.</text>
</comment>
<feature type="transmembrane region" description="Helical" evidence="2">
    <location>
        <begin position="314"/>
        <end position="332"/>
    </location>
</feature>
<evidence type="ECO:0000256" key="1">
    <source>
        <dbReference type="SAM" id="MobiDB-lite"/>
    </source>
</evidence>
<feature type="compositionally biased region" description="Basic and acidic residues" evidence="1">
    <location>
        <begin position="346"/>
        <end position="367"/>
    </location>
</feature>
<organism evidence="3 4">
    <name type="scientific">Agromyces mariniharenae</name>
    <dbReference type="NCBI Taxonomy" id="2604423"/>
    <lineage>
        <taxon>Bacteria</taxon>
        <taxon>Bacillati</taxon>
        <taxon>Actinomycetota</taxon>
        <taxon>Actinomycetes</taxon>
        <taxon>Micrococcales</taxon>
        <taxon>Microbacteriaceae</taxon>
        <taxon>Agromyces</taxon>
    </lineage>
</organism>
<keyword evidence="4" id="KW-1185">Reference proteome</keyword>
<proteinExistence type="predicted"/>
<name>A0A5S4V8K3_9MICO</name>
<keyword evidence="2" id="KW-0812">Transmembrane</keyword>
<reference evidence="3 4" key="1">
    <citation type="submission" date="2019-08" db="EMBL/GenBank/DDBJ databases">
        <authorList>
            <person name="Hu J."/>
        </authorList>
    </citation>
    <scope>NUCLEOTIDE SEQUENCE [LARGE SCALE GENOMIC DNA]</scope>
    <source>
        <strain evidence="3 4">NEAU-184</strain>
    </source>
</reference>
<feature type="transmembrane region" description="Helical" evidence="2">
    <location>
        <begin position="16"/>
        <end position="36"/>
    </location>
</feature>
<evidence type="ECO:0000256" key="2">
    <source>
        <dbReference type="SAM" id="Phobius"/>
    </source>
</evidence>
<dbReference type="AlphaFoldDB" id="A0A5S4V8K3"/>
<feature type="transmembrane region" description="Helical" evidence="2">
    <location>
        <begin position="227"/>
        <end position="251"/>
    </location>
</feature>
<gene>
    <name evidence="3" type="ORF">FYC51_12500</name>
</gene>
<feature type="transmembrane region" description="Helical" evidence="2">
    <location>
        <begin position="172"/>
        <end position="194"/>
    </location>
</feature>
<dbReference type="EMBL" id="VSSB01000001">
    <property type="protein sequence ID" value="TYL54368.1"/>
    <property type="molecule type" value="Genomic_DNA"/>
</dbReference>
<dbReference type="RefSeq" id="WP_148733900.1">
    <property type="nucleotide sequence ID" value="NZ_VSSB01000001.1"/>
</dbReference>
<dbReference type="Proteomes" id="UP000325243">
    <property type="component" value="Unassembled WGS sequence"/>
</dbReference>